<dbReference type="EMBL" id="ACGV01000102">
    <property type="protein sequence ID" value="EEJ40938.1"/>
    <property type="molecule type" value="Genomic_DNA"/>
</dbReference>
<sequence>MTKYRLDQIGKVIGGGTPSTRKKQYYANKGIAWITPKDLSGYSKMYISHGARDISQEGLDNSSAKLLPKDTVLVSSRAPIGYVALAANKITTNQGFKSIVPNTDIVLPKYLYYLMLTKKDELENVSSGSTFKEVSGRVMKGFEVDIPSLDKQANIIQKIEPITRKIELNYQ</sequence>
<dbReference type="SUPFAM" id="SSF116734">
    <property type="entry name" value="DNA methylase specificity domain"/>
    <property type="match status" value="1"/>
</dbReference>
<comment type="similarity">
    <text evidence="1">Belongs to the type-I restriction system S methylase family.</text>
</comment>
<feature type="domain" description="Type I restriction modification DNA specificity" evidence="4">
    <location>
        <begin position="2"/>
        <end position="169"/>
    </location>
</feature>
<keyword evidence="5" id="KW-0966">Cell projection</keyword>
<dbReference type="GO" id="GO:0009307">
    <property type="term" value="P:DNA restriction-modification system"/>
    <property type="evidence" value="ECO:0007669"/>
    <property type="project" value="UniProtKB-KW"/>
</dbReference>
<dbReference type="Pfam" id="PF01420">
    <property type="entry name" value="Methylase_S"/>
    <property type="match status" value="1"/>
</dbReference>
<reference evidence="5 6" key="1">
    <citation type="submission" date="2009-01" db="EMBL/GenBank/DDBJ databases">
        <authorList>
            <person name="Qin X."/>
            <person name="Bachman B."/>
            <person name="Battles P."/>
            <person name="Bell A."/>
            <person name="Bess C."/>
            <person name="Bickham C."/>
            <person name="Chaboub L."/>
            <person name="Chen D."/>
            <person name="Coyle M."/>
            <person name="Deiros D.R."/>
            <person name="Dinh H."/>
            <person name="Forbes L."/>
            <person name="Fowler G."/>
            <person name="Francisco L."/>
            <person name="Fu Q."/>
            <person name="Gubbala S."/>
            <person name="Hale W."/>
            <person name="Han Y."/>
            <person name="Hemphill L."/>
            <person name="Highlander S.K."/>
            <person name="Hirani K."/>
            <person name="Hogues M."/>
            <person name="Jackson L."/>
            <person name="Jakkamsetti A."/>
            <person name="Javaid M."/>
            <person name="Jiang H."/>
            <person name="Korchina V."/>
            <person name="Kovar C."/>
            <person name="Lara F."/>
            <person name="Lee S."/>
            <person name="Mata R."/>
            <person name="Mathew T."/>
            <person name="Moen C."/>
            <person name="Morales K."/>
            <person name="Munidasa M."/>
            <person name="Nazareth L."/>
            <person name="Ngo R."/>
            <person name="Nguyen L."/>
            <person name="Okwuonu G."/>
            <person name="Ongeri F."/>
            <person name="Patil S."/>
            <person name="Petrosino J."/>
            <person name="Pham C."/>
            <person name="Pham P."/>
            <person name="Pu L.-L."/>
            <person name="Puazo M."/>
            <person name="Raj R."/>
            <person name="Reid J."/>
            <person name="Rouhana J."/>
            <person name="Saada N."/>
            <person name="Shang Y."/>
            <person name="Simmons D."/>
            <person name="Thornton R."/>
            <person name="Warren J."/>
            <person name="Weissenberger G."/>
            <person name="Zhang J."/>
            <person name="Zhang L."/>
            <person name="Zhou C."/>
            <person name="Zhu D."/>
            <person name="Muzny D."/>
            <person name="Worley K."/>
            <person name="Gibbs R."/>
        </authorList>
    </citation>
    <scope>NUCLEOTIDE SEQUENCE [LARGE SCALE GENOMIC DNA]</scope>
    <source>
        <strain evidence="5 6">ATCC 49540</strain>
    </source>
</reference>
<feature type="non-terminal residue" evidence="5">
    <location>
        <position position="171"/>
    </location>
</feature>
<name>C2ET30_9LACO</name>
<dbReference type="PANTHER" id="PTHR30408:SF13">
    <property type="entry name" value="TYPE I RESTRICTION ENZYME HINDI SPECIFICITY SUBUNIT"/>
    <property type="match status" value="1"/>
</dbReference>
<dbReference type="Gene3D" id="3.90.220.20">
    <property type="entry name" value="DNA methylase specificity domains"/>
    <property type="match status" value="1"/>
</dbReference>
<dbReference type="InterPro" id="IPR052021">
    <property type="entry name" value="Type-I_RS_S_subunit"/>
</dbReference>
<organism evidence="5 6">
    <name type="scientific">Limosilactobacillus vaginalis DSM 5837 = ATCC 49540</name>
    <dbReference type="NCBI Taxonomy" id="1423814"/>
    <lineage>
        <taxon>Bacteria</taxon>
        <taxon>Bacillati</taxon>
        <taxon>Bacillota</taxon>
        <taxon>Bacilli</taxon>
        <taxon>Lactobacillales</taxon>
        <taxon>Lactobacillaceae</taxon>
        <taxon>Limosilactobacillus</taxon>
    </lineage>
</organism>
<accession>C2ET30</accession>
<dbReference type="InterPro" id="IPR044946">
    <property type="entry name" value="Restrct_endonuc_typeI_TRD_sf"/>
</dbReference>
<dbReference type="GO" id="GO:0003677">
    <property type="term" value="F:DNA binding"/>
    <property type="evidence" value="ECO:0007669"/>
    <property type="project" value="UniProtKB-KW"/>
</dbReference>
<dbReference type="Proteomes" id="UP000004483">
    <property type="component" value="Unassembled WGS sequence"/>
</dbReference>
<evidence type="ECO:0000256" key="3">
    <source>
        <dbReference type="ARBA" id="ARBA00023125"/>
    </source>
</evidence>
<dbReference type="PANTHER" id="PTHR30408">
    <property type="entry name" value="TYPE-1 RESTRICTION ENZYME ECOKI SPECIFICITY PROTEIN"/>
    <property type="match status" value="1"/>
</dbReference>
<evidence type="ECO:0000313" key="6">
    <source>
        <dbReference type="Proteomes" id="UP000004483"/>
    </source>
</evidence>
<keyword evidence="3" id="KW-0238">DNA-binding</keyword>
<dbReference type="eggNOG" id="COG0732">
    <property type="taxonomic scope" value="Bacteria"/>
</dbReference>
<evidence type="ECO:0000259" key="4">
    <source>
        <dbReference type="Pfam" id="PF01420"/>
    </source>
</evidence>
<dbReference type="HOGENOM" id="CLU_021095_9_5_9"/>
<evidence type="ECO:0000313" key="5">
    <source>
        <dbReference type="EMBL" id="EEJ40938.1"/>
    </source>
</evidence>
<dbReference type="InterPro" id="IPR000055">
    <property type="entry name" value="Restrct_endonuc_typeI_TRD"/>
</dbReference>
<dbReference type="RefSeq" id="WP_003717946.1">
    <property type="nucleotide sequence ID" value="NZ_GG693422.1"/>
</dbReference>
<comment type="caution">
    <text evidence="5">The sequence shown here is derived from an EMBL/GenBank/DDBJ whole genome shotgun (WGS) entry which is preliminary data.</text>
</comment>
<dbReference type="STRING" id="1423814.HMPREF0549_0616"/>
<proteinExistence type="inferred from homology"/>
<evidence type="ECO:0000256" key="1">
    <source>
        <dbReference type="ARBA" id="ARBA00010923"/>
    </source>
</evidence>
<gene>
    <name evidence="5" type="ORF">HMPREF0549_0616</name>
</gene>
<keyword evidence="5" id="KW-0282">Flagellum</keyword>
<protein>
    <submittedName>
        <fullName evidence="5">Putative flagellar protein FliS</fullName>
    </submittedName>
</protein>
<keyword evidence="2" id="KW-0680">Restriction system</keyword>
<dbReference type="AlphaFoldDB" id="C2ET30"/>
<evidence type="ECO:0000256" key="2">
    <source>
        <dbReference type="ARBA" id="ARBA00022747"/>
    </source>
</evidence>
<keyword evidence="5" id="KW-0969">Cilium</keyword>
<dbReference type="CDD" id="cd17273">
    <property type="entry name" value="RMtype1_S_EcoJA69PI-TRD1-CR1_like"/>
    <property type="match status" value="1"/>
</dbReference>